<dbReference type="InterPro" id="IPR011712">
    <property type="entry name" value="Sig_transdc_His_kin_sub3_dim/P"/>
</dbReference>
<proteinExistence type="predicted"/>
<dbReference type="InterPro" id="IPR003594">
    <property type="entry name" value="HATPase_dom"/>
</dbReference>
<organism evidence="20 21">
    <name type="scientific">Amycolatopsis thermoflava</name>
    <dbReference type="NCBI Taxonomy" id="84480"/>
    <lineage>
        <taxon>Bacteria</taxon>
        <taxon>Bacillati</taxon>
        <taxon>Actinomycetota</taxon>
        <taxon>Actinomycetes</taxon>
        <taxon>Pseudonocardiales</taxon>
        <taxon>Pseudonocardiaceae</taxon>
        <taxon>Amycolatopsis</taxon>
        <taxon>Amycolatopsis methanolica group</taxon>
    </lineage>
</organism>
<feature type="domain" description="Signal transduction histidine kinase subgroup 3 dimerisation and phosphoacceptor" evidence="19">
    <location>
        <begin position="35"/>
        <end position="98"/>
    </location>
</feature>
<keyword evidence="6" id="KW-0479">Metal-binding</keyword>
<dbReference type="RefSeq" id="WP_123682972.1">
    <property type="nucleotide sequence ID" value="NZ_RKHY01000001.1"/>
</dbReference>
<dbReference type="PANTHER" id="PTHR24421:SF10">
    <property type="entry name" value="NITRATE_NITRITE SENSOR PROTEIN NARQ"/>
    <property type="match status" value="1"/>
</dbReference>
<evidence type="ECO:0000256" key="14">
    <source>
        <dbReference type="ARBA" id="ARBA00023012"/>
    </source>
</evidence>
<feature type="domain" description="Histidine kinase/HSP90-like ATPase" evidence="18">
    <location>
        <begin position="135"/>
        <end position="220"/>
    </location>
</feature>
<evidence type="ECO:0000313" key="20">
    <source>
        <dbReference type="EMBL" id="ROS38654.1"/>
    </source>
</evidence>
<dbReference type="GO" id="GO:0000155">
    <property type="term" value="F:phosphorelay sensor kinase activity"/>
    <property type="evidence" value="ECO:0007669"/>
    <property type="project" value="InterPro"/>
</dbReference>
<evidence type="ECO:0000313" key="21">
    <source>
        <dbReference type="Proteomes" id="UP000274843"/>
    </source>
</evidence>
<evidence type="ECO:0000256" key="12">
    <source>
        <dbReference type="ARBA" id="ARBA00022840"/>
    </source>
</evidence>
<dbReference type="Gene3D" id="3.30.565.10">
    <property type="entry name" value="Histidine kinase-like ATPase, C-terminal domain"/>
    <property type="match status" value="1"/>
</dbReference>
<dbReference type="Proteomes" id="UP000274843">
    <property type="component" value="Unassembled WGS sequence"/>
</dbReference>
<evidence type="ECO:0000256" key="15">
    <source>
        <dbReference type="ARBA" id="ARBA00023014"/>
    </source>
</evidence>
<evidence type="ECO:0000256" key="10">
    <source>
        <dbReference type="ARBA" id="ARBA00022741"/>
    </source>
</evidence>
<evidence type="ECO:0000256" key="13">
    <source>
        <dbReference type="ARBA" id="ARBA00023004"/>
    </source>
</evidence>
<keyword evidence="8" id="KW-0597">Phosphoprotein</keyword>
<name>A0A3N2GPV3_9PSEU</name>
<evidence type="ECO:0000256" key="4">
    <source>
        <dbReference type="ARBA" id="ARBA00012438"/>
    </source>
</evidence>
<dbReference type="InterPro" id="IPR004358">
    <property type="entry name" value="Sig_transdc_His_kin-like_C"/>
</dbReference>
<dbReference type="PANTHER" id="PTHR24421">
    <property type="entry name" value="NITRATE/NITRITE SENSOR PROTEIN NARX-RELATED"/>
    <property type="match status" value="1"/>
</dbReference>
<dbReference type="GO" id="GO:0046983">
    <property type="term" value="F:protein dimerization activity"/>
    <property type="evidence" value="ECO:0007669"/>
    <property type="project" value="InterPro"/>
</dbReference>
<keyword evidence="12" id="KW-0067">ATP-binding</keyword>
<dbReference type="AlphaFoldDB" id="A0A3N2GPV3"/>
<dbReference type="PRINTS" id="PR00344">
    <property type="entry name" value="BCTRLSENSOR"/>
</dbReference>
<dbReference type="GO" id="GO:0051539">
    <property type="term" value="F:4 iron, 4 sulfur cluster binding"/>
    <property type="evidence" value="ECO:0007669"/>
    <property type="project" value="UniProtKB-KW"/>
</dbReference>
<evidence type="ECO:0000256" key="16">
    <source>
        <dbReference type="ARBA" id="ARBA00024827"/>
    </source>
</evidence>
<keyword evidence="15" id="KW-0411">Iron-sulfur</keyword>
<protein>
    <recommendedName>
        <fullName evidence="5">Oxygen sensor histidine kinase NreB</fullName>
        <ecNumber evidence="4">2.7.13.3</ecNumber>
    </recommendedName>
    <alternativeName>
        <fullName evidence="17">Nitrogen regulation protein B</fullName>
    </alternativeName>
</protein>
<sequence>MQLTETSVVHSGATRPRVPDCAAQHRIAESAAAFRLRLAGELRERVQARLVNVLIALQLTRERVPPPQAELIDEAVEQARTAIAELRDLVAGLRPAVLAECGLPAAVEALGRRLPLPVDVVGTLPGRLPPAVEAHAYFFVSEALTNVVKHACATRATVALTADGNVLEIGVSDDGIGGAGTTGTGSGLPGLADRIAALGGEFAVSSPAGRGTRLRARIPVP</sequence>
<evidence type="ECO:0000256" key="17">
    <source>
        <dbReference type="ARBA" id="ARBA00030800"/>
    </source>
</evidence>
<dbReference type="GeneID" id="301842402"/>
<keyword evidence="10" id="KW-0547">Nucleotide-binding</keyword>
<reference evidence="20 21" key="1">
    <citation type="submission" date="2018-11" db="EMBL/GenBank/DDBJ databases">
        <title>Sequencing the genomes of 1000 actinobacteria strains.</title>
        <authorList>
            <person name="Klenk H.-P."/>
        </authorList>
    </citation>
    <scope>NUCLEOTIDE SEQUENCE [LARGE SCALE GENOMIC DNA]</scope>
    <source>
        <strain evidence="20 21">DSM 44348</strain>
    </source>
</reference>
<dbReference type="Pfam" id="PF02518">
    <property type="entry name" value="HATPase_c"/>
    <property type="match status" value="1"/>
</dbReference>
<evidence type="ECO:0000256" key="3">
    <source>
        <dbReference type="ARBA" id="ARBA00004496"/>
    </source>
</evidence>
<comment type="caution">
    <text evidence="20">The sequence shown here is derived from an EMBL/GenBank/DDBJ whole genome shotgun (WGS) entry which is preliminary data.</text>
</comment>
<accession>A0A3N2GPV3</accession>
<evidence type="ECO:0000256" key="5">
    <source>
        <dbReference type="ARBA" id="ARBA00017322"/>
    </source>
</evidence>
<comment type="subcellular location">
    <subcellularLocation>
        <location evidence="3">Cytoplasm</location>
    </subcellularLocation>
</comment>
<evidence type="ECO:0000256" key="2">
    <source>
        <dbReference type="ARBA" id="ARBA00001966"/>
    </source>
</evidence>
<keyword evidence="21" id="KW-1185">Reference proteome</keyword>
<keyword evidence="9" id="KW-0808">Transferase</keyword>
<dbReference type="GO" id="GO:0005524">
    <property type="term" value="F:ATP binding"/>
    <property type="evidence" value="ECO:0007669"/>
    <property type="project" value="UniProtKB-KW"/>
</dbReference>
<comment type="cofactor">
    <cofactor evidence="2">
        <name>[4Fe-4S] cluster</name>
        <dbReference type="ChEBI" id="CHEBI:49883"/>
    </cofactor>
</comment>
<evidence type="ECO:0000256" key="8">
    <source>
        <dbReference type="ARBA" id="ARBA00022553"/>
    </source>
</evidence>
<evidence type="ECO:0000259" key="18">
    <source>
        <dbReference type="Pfam" id="PF02518"/>
    </source>
</evidence>
<comment type="function">
    <text evidence="16">Member of the two-component regulatory system NreB/NreC involved in the control of dissimilatory nitrate/nitrite reduction in response to oxygen. NreB functions as a direct oxygen sensor histidine kinase which is autophosphorylated, in the absence of oxygen, probably at the conserved histidine residue, and transfers its phosphate group probably to a conserved aspartate residue of NreC. NreB/NreC activates the expression of the nitrate (narGHJI) and nitrite (nir) reductase operons, as well as the putative nitrate transporter gene narT.</text>
</comment>
<evidence type="ECO:0000256" key="11">
    <source>
        <dbReference type="ARBA" id="ARBA00022777"/>
    </source>
</evidence>
<dbReference type="EMBL" id="RKHY01000001">
    <property type="protein sequence ID" value="ROS38654.1"/>
    <property type="molecule type" value="Genomic_DNA"/>
</dbReference>
<keyword evidence="13" id="KW-0408">Iron</keyword>
<keyword evidence="14" id="KW-0902">Two-component regulatory system</keyword>
<comment type="catalytic activity">
    <reaction evidence="1">
        <text>ATP + protein L-histidine = ADP + protein N-phospho-L-histidine.</text>
        <dbReference type="EC" id="2.7.13.3"/>
    </reaction>
</comment>
<dbReference type="GO" id="GO:0005737">
    <property type="term" value="C:cytoplasm"/>
    <property type="evidence" value="ECO:0007669"/>
    <property type="project" value="UniProtKB-SubCell"/>
</dbReference>
<dbReference type="GO" id="GO:0016020">
    <property type="term" value="C:membrane"/>
    <property type="evidence" value="ECO:0007669"/>
    <property type="project" value="InterPro"/>
</dbReference>
<evidence type="ECO:0000256" key="9">
    <source>
        <dbReference type="ARBA" id="ARBA00022679"/>
    </source>
</evidence>
<evidence type="ECO:0000259" key="19">
    <source>
        <dbReference type="Pfam" id="PF07730"/>
    </source>
</evidence>
<evidence type="ECO:0000256" key="6">
    <source>
        <dbReference type="ARBA" id="ARBA00022485"/>
    </source>
</evidence>
<dbReference type="InterPro" id="IPR050482">
    <property type="entry name" value="Sensor_HK_TwoCompSys"/>
</dbReference>
<keyword evidence="6" id="KW-0004">4Fe-4S</keyword>
<evidence type="ECO:0000256" key="1">
    <source>
        <dbReference type="ARBA" id="ARBA00000085"/>
    </source>
</evidence>
<dbReference type="Pfam" id="PF07730">
    <property type="entry name" value="HisKA_3"/>
    <property type="match status" value="1"/>
</dbReference>
<dbReference type="EC" id="2.7.13.3" evidence="4"/>
<dbReference type="CDD" id="cd16917">
    <property type="entry name" value="HATPase_UhpB-NarQ-NarX-like"/>
    <property type="match status" value="1"/>
</dbReference>
<dbReference type="SUPFAM" id="SSF55874">
    <property type="entry name" value="ATPase domain of HSP90 chaperone/DNA topoisomerase II/histidine kinase"/>
    <property type="match status" value="1"/>
</dbReference>
<gene>
    <name evidence="20" type="ORF">EDD35_0938</name>
</gene>
<keyword evidence="11 20" id="KW-0418">Kinase</keyword>
<dbReference type="InterPro" id="IPR036890">
    <property type="entry name" value="HATPase_C_sf"/>
</dbReference>
<keyword evidence="7" id="KW-0963">Cytoplasm</keyword>
<evidence type="ECO:0000256" key="7">
    <source>
        <dbReference type="ARBA" id="ARBA00022490"/>
    </source>
</evidence>